<evidence type="ECO:0000256" key="11">
    <source>
        <dbReference type="RuleBase" id="RU367069"/>
    </source>
</evidence>
<evidence type="ECO:0000256" key="12">
    <source>
        <dbReference type="SAM" id="MobiDB-lite"/>
    </source>
</evidence>
<evidence type="ECO:0000256" key="7">
    <source>
        <dbReference type="ARBA" id="ARBA00023002"/>
    </source>
</evidence>
<dbReference type="Pfam" id="PF01593">
    <property type="entry name" value="Amino_oxidase"/>
    <property type="match status" value="1"/>
</dbReference>
<reference evidence="14 15" key="1">
    <citation type="submission" date="2024-10" db="EMBL/GenBank/DDBJ databases">
        <title>Updated reference genomes for cyclostephanoid diatoms.</title>
        <authorList>
            <person name="Roberts W.R."/>
            <person name="Alverson A.J."/>
        </authorList>
    </citation>
    <scope>NUCLEOTIDE SEQUENCE [LARGE SCALE GENOMIC DNA]</scope>
    <source>
        <strain evidence="14 15">AJA276-08</strain>
    </source>
</reference>
<keyword evidence="5 11" id="KW-0285">Flavoprotein</keyword>
<dbReference type="SUPFAM" id="SSF54373">
    <property type="entry name" value="FAD-linked reductases, C-terminal domain"/>
    <property type="match status" value="1"/>
</dbReference>
<evidence type="ECO:0000256" key="2">
    <source>
        <dbReference type="ARBA" id="ARBA00005073"/>
    </source>
</evidence>
<feature type="domain" description="Amine oxidase" evidence="13">
    <location>
        <begin position="24"/>
        <end position="524"/>
    </location>
</feature>
<protein>
    <recommendedName>
        <fullName evidence="4 11">Protoporphyrinogen oxidase</fullName>
        <ecNumber evidence="4 11">1.3.3.4</ecNumber>
    </recommendedName>
</protein>
<dbReference type="GO" id="GO:0004729">
    <property type="term" value="F:oxygen-dependent protoporphyrinogen oxidase activity"/>
    <property type="evidence" value="ECO:0007669"/>
    <property type="project" value="UniProtKB-UniRule"/>
</dbReference>
<evidence type="ECO:0000256" key="9">
    <source>
        <dbReference type="ARBA" id="ARBA00023244"/>
    </source>
</evidence>
<dbReference type="PANTHER" id="PTHR42923:SF3">
    <property type="entry name" value="PROTOPORPHYRINOGEN OXIDASE"/>
    <property type="match status" value="1"/>
</dbReference>
<keyword evidence="9 11" id="KW-0627">Porphyrin biosynthesis</keyword>
<dbReference type="AlphaFoldDB" id="A0ABD3NTX7"/>
<dbReference type="GO" id="GO:0005743">
    <property type="term" value="C:mitochondrial inner membrane"/>
    <property type="evidence" value="ECO:0007669"/>
    <property type="project" value="UniProtKB-SubCell"/>
</dbReference>
<gene>
    <name evidence="14" type="ORF">ACHAW5_003632</name>
</gene>
<evidence type="ECO:0000256" key="10">
    <source>
        <dbReference type="ARBA" id="ARBA00047554"/>
    </source>
</evidence>
<evidence type="ECO:0000259" key="13">
    <source>
        <dbReference type="Pfam" id="PF01593"/>
    </source>
</evidence>
<dbReference type="GO" id="GO:0006782">
    <property type="term" value="P:protoporphyrinogen IX biosynthetic process"/>
    <property type="evidence" value="ECO:0007669"/>
    <property type="project" value="UniProtKB-UniRule"/>
</dbReference>
<evidence type="ECO:0000256" key="1">
    <source>
        <dbReference type="ARBA" id="ARBA00002600"/>
    </source>
</evidence>
<comment type="caution">
    <text evidence="14">The sequence shown here is derived from an EMBL/GenBank/DDBJ whole genome shotgun (WGS) entry which is preliminary data.</text>
</comment>
<comment type="pathway">
    <text evidence="2 11">Porphyrin-containing compound metabolism; protoporphyrin-IX biosynthesis; protoporphyrin-IX from protoporphyrinogen-IX: step 1/1.</text>
</comment>
<comment type="similarity">
    <text evidence="3 11">Belongs to the protoporphyrinogen/coproporphyrinogen oxidase family. Protoporphyrinogen oxidase subfamily.</text>
</comment>
<keyword evidence="6 11" id="KW-0274">FAD</keyword>
<evidence type="ECO:0000256" key="5">
    <source>
        <dbReference type="ARBA" id="ARBA00022630"/>
    </source>
</evidence>
<dbReference type="InterPro" id="IPR050464">
    <property type="entry name" value="Zeta_carotene_desat/Oxidored"/>
</dbReference>
<sequence length="554" mass="60002">MTTEVIDHDDDAHLYDCLVVGGGISGCTLAHNLYASHDLDVLLCESDDRLGGNVRSVTVEDEDGSFLYEDGPNSFEASPSIMRISRELNLEDEMVFAPEGSVSPWIYHGGKVHPLPTAKGTFFGPGGMMRFILFGDLLSWRGKMRVFVGAFLGHAPPPVDGGEETIEDFAIRTLGEEAFHRIIEPIVSGVYCGDPSRLSARSTLPKFSRMEEKAYDLGWNKFGALFYGGLAIRRAESKESTRERHDEAGDPPSGLEYGRPGSYRTGLAALPNAIAAELGTARVRLRWTLTNVEKAVEGRAYVATFDTPGHDGIRQRTVRARTVILTIPAHAIRAALDKVLPGSAKLFSGERRDSAGGVSYPPVASVTLSYPKSSFRDVELADRSGSLRDLPGFGVVSTRSSGVQRTLASLFSSSHFPGRCPDGCNLLSNTIGGTRDPAVGAMSDDDLVSAVDEDLRKILLRPDAPPPKVLGVKTWPRAIPQYELGHSELIAELKRMEDANDGGGLWVCGNYRTGVSFVNCVNFGYEHAKVVAGHLSSETKMINETPSLTQPPYA</sequence>
<comment type="subcellular location">
    <subcellularLocation>
        <location evidence="11">Mitochondrion inner membrane</location>
    </subcellularLocation>
</comment>
<comment type="cofactor">
    <cofactor evidence="11">
        <name>FAD</name>
        <dbReference type="ChEBI" id="CHEBI:57692"/>
    </cofactor>
    <text evidence="11">Binds 1 FAD per subunit.</text>
</comment>
<feature type="region of interest" description="Disordered" evidence="12">
    <location>
        <begin position="237"/>
        <end position="258"/>
    </location>
</feature>
<proteinExistence type="inferred from homology"/>
<evidence type="ECO:0000256" key="6">
    <source>
        <dbReference type="ARBA" id="ARBA00022827"/>
    </source>
</evidence>
<keyword evidence="15" id="KW-1185">Reference proteome</keyword>
<dbReference type="InterPro" id="IPR002937">
    <property type="entry name" value="Amino_oxidase"/>
</dbReference>
<dbReference type="PANTHER" id="PTHR42923">
    <property type="entry name" value="PROTOPORPHYRINOGEN OXIDASE"/>
    <property type="match status" value="1"/>
</dbReference>
<accession>A0ABD3NTX7</accession>
<dbReference type="EC" id="1.3.3.4" evidence="4 11"/>
<dbReference type="InterPro" id="IPR004572">
    <property type="entry name" value="Protoporphyrinogen_oxidase"/>
</dbReference>
<dbReference type="Gene3D" id="3.50.50.60">
    <property type="entry name" value="FAD/NAD(P)-binding domain"/>
    <property type="match status" value="1"/>
</dbReference>
<evidence type="ECO:0000313" key="15">
    <source>
        <dbReference type="Proteomes" id="UP001530315"/>
    </source>
</evidence>
<organism evidence="14 15">
    <name type="scientific">Stephanodiscus triporus</name>
    <dbReference type="NCBI Taxonomy" id="2934178"/>
    <lineage>
        <taxon>Eukaryota</taxon>
        <taxon>Sar</taxon>
        <taxon>Stramenopiles</taxon>
        <taxon>Ochrophyta</taxon>
        <taxon>Bacillariophyta</taxon>
        <taxon>Coscinodiscophyceae</taxon>
        <taxon>Thalassiosirophycidae</taxon>
        <taxon>Stephanodiscales</taxon>
        <taxon>Stephanodiscaceae</taxon>
        <taxon>Stephanodiscus</taxon>
    </lineage>
</organism>
<evidence type="ECO:0000256" key="4">
    <source>
        <dbReference type="ARBA" id="ARBA00012867"/>
    </source>
</evidence>
<evidence type="ECO:0000256" key="3">
    <source>
        <dbReference type="ARBA" id="ARBA00010551"/>
    </source>
</evidence>
<evidence type="ECO:0000256" key="8">
    <source>
        <dbReference type="ARBA" id="ARBA00023133"/>
    </source>
</evidence>
<keyword evidence="7 11" id="KW-0560">Oxidoreductase</keyword>
<keyword evidence="8 11" id="KW-0350">Heme biosynthesis</keyword>
<dbReference type="SUPFAM" id="SSF51905">
    <property type="entry name" value="FAD/NAD(P)-binding domain"/>
    <property type="match status" value="1"/>
</dbReference>
<dbReference type="EMBL" id="JALLAZ020001192">
    <property type="protein sequence ID" value="KAL3778936.1"/>
    <property type="molecule type" value="Genomic_DNA"/>
</dbReference>
<dbReference type="Gene3D" id="1.10.3110.10">
    <property type="entry name" value="protoporphyrinogen ix oxidase, domain 3"/>
    <property type="match status" value="1"/>
</dbReference>
<comment type="function">
    <text evidence="1 11">Catalyzes the 6-electron oxidation of protoporphyrinogen-IX to form protoporphyrin-IX.</text>
</comment>
<dbReference type="Gene3D" id="3.90.660.20">
    <property type="entry name" value="Protoporphyrinogen oxidase, mitochondrial, domain 2"/>
    <property type="match status" value="1"/>
</dbReference>
<name>A0ABD3NTX7_9STRA</name>
<dbReference type="InterPro" id="IPR036188">
    <property type="entry name" value="FAD/NAD-bd_sf"/>
</dbReference>
<dbReference type="Proteomes" id="UP001530315">
    <property type="component" value="Unassembled WGS sequence"/>
</dbReference>
<dbReference type="NCBIfam" id="TIGR00562">
    <property type="entry name" value="proto_IX_ox"/>
    <property type="match status" value="1"/>
</dbReference>
<evidence type="ECO:0000313" key="14">
    <source>
        <dbReference type="EMBL" id="KAL3778936.1"/>
    </source>
</evidence>
<comment type="catalytic activity">
    <reaction evidence="10 11">
        <text>protoporphyrinogen IX + 3 O2 = protoporphyrin IX + 3 H2O2</text>
        <dbReference type="Rhea" id="RHEA:25576"/>
        <dbReference type="ChEBI" id="CHEBI:15379"/>
        <dbReference type="ChEBI" id="CHEBI:16240"/>
        <dbReference type="ChEBI" id="CHEBI:57306"/>
        <dbReference type="ChEBI" id="CHEBI:57307"/>
        <dbReference type="EC" id="1.3.3.4"/>
    </reaction>
</comment>
<feature type="compositionally biased region" description="Basic and acidic residues" evidence="12">
    <location>
        <begin position="237"/>
        <end position="248"/>
    </location>
</feature>